<accession>Q1IJ85</accession>
<feature type="signal peptide" evidence="2">
    <location>
        <begin position="1"/>
        <end position="20"/>
    </location>
</feature>
<dbReference type="eggNOG" id="COG2823">
    <property type="taxonomic scope" value="Bacteria"/>
</dbReference>
<feature type="domain" description="BON" evidence="3">
    <location>
        <begin position="26"/>
        <end position="97"/>
    </location>
</feature>
<dbReference type="EnsemblBacteria" id="ABF43065">
    <property type="protein sequence ID" value="ABF43065"/>
    <property type="gene ID" value="Acid345_4065"/>
</dbReference>
<evidence type="ECO:0000313" key="4">
    <source>
        <dbReference type="EMBL" id="ABF43065.1"/>
    </source>
</evidence>
<dbReference type="RefSeq" id="WP_011524864.1">
    <property type="nucleotide sequence ID" value="NC_008009.1"/>
</dbReference>
<dbReference type="PROSITE" id="PS51257">
    <property type="entry name" value="PROKAR_LIPOPROTEIN"/>
    <property type="match status" value="1"/>
</dbReference>
<proteinExistence type="predicted"/>
<dbReference type="Pfam" id="PF04972">
    <property type="entry name" value="BON"/>
    <property type="match status" value="1"/>
</dbReference>
<dbReference type="Gene3D" id="3.30.1340.30">
    <property type="match status" value="1"/>
</dbReference>
<dbReference type="STRING" id="204669.Acid345_4065"/>
<gene>
    <name evidence="4" type="ordered locus">Acid345_4065</name>
</gene>
<evidence type="ECO:0000259" key="3">
    <source>
        <dbReference type="PROSITE" id="PS50914"/>
    </source>
</evidence>
<feature type="region of interest" description="Disordered" evidence="1">
    <location>
        <begin position="112"/>
        <end position="150"/>
    </location>
</feature>
<organism evidence="4 5">
    <name type="scientific">Koribacter versatilis (strain Ellin345)</name>
    <dbReference type="NCBI Taxonomy" id="204669"/>
    <lineage>
        <taxon>Bacteria</taxon>
        <taxon>Pseudomonadati</taxon>
        <taxon>Acidobacteriota</taxon>
        <taxon>Terriglobia</taxon>
        <taxon>Terriglobales</taxon>
        <taxon>Candidatus Korobacteraceae</taxon>
        <taxon>Candidatus Korobacter</taxon>
    </lineage>
</organism>
<feature type="chain" id="PRO_5004191065" evidence="2">
    <location>
        <begin position="21"/>
        <end position="319"/>
    </location>
</feature>
<evidence type="ECO:0000256" key="1">
    <source>
        <dbReference type="SAM" id="MobiDB-lite"/>
    </source>
</evidence>
<dbReference type="OrthoDB" id="122805at2"/>
<keyword evidence="2" id="KW-0732">Signal</keyword>
<dbReference type="PROSITE" id="PS50914">
    <property type="entry name" value="BON"/>
    <property type="match status" value="1"/>
</dbReference>
<name>Q1IJ85_KORVE</name>
<feature type="compositionally biased region" description="Low complexity" evidence="1">
    <location>
        <begin position="112"/>
        <end position="130"/>
    </location>
</feature>
<reference evidence="4 5" key="1">
    <citation type="journal article" date="2009" name="Appl. Environ. Microbiol.">
        <title>Three genomes from the phylum Acidobacteria provide insight into the lifestyles of these microorganisms in soils.</title>
        <authorList>
            <person name="Ward N.L."/>
            <person name="Challacombe J.F."/>
            <person name="Janssen P.H."/>
            <person name="Henrissat B."/>
            <person name="Coutinho P.M."/>
            <person name="Wu M."/>
            <person name="Xie G."/>
            <person name="Haft D.H."/>
            <person name="Sait M."/>
            <person name="Badger J."/>
            <person name="Barabote R.D."/>
            <person name="Bradley B."/>
            <person name="Brettin T.S."/>
            <person name="Brinkac L.M."/>
            <person name="Bruce D."/>
            <person name="Creasy T."/>
            <person name="Daugherty S.C."/>
            <person name="Davidsen T.M."/>
            <person name="DeBoy R.T."/>
            <person name="Detter J.C."/>
            <person name="Dodson R.J."/>
            <person name="Durkin A.S."/>
            <person name="Ganapathy A."/>
            <person name="Gwinn-Giglio M."/>
            <person name="Han C.S."/>
            <person name="Khouri H."/>
            <person name="Kiss H."/>
            <person name="Kothari S.P."/>
            <person name="Madupu R."/>
            <person name="Nelson K.E."/>
            <person name="Nelson W.C."/>
            <person name="Paulsen I."/>
            <person name="Penn K."/>
            <person name="Ren Q."/>
            <person name="Rosovitz M.J."/>
            <person name="Selengut J.D."/>
            <person name="Shrivastava S."/>
            <person name="Sullivan S.A."/>
            <person name="Tapia R."/>
            <person name="Thompson L.S."/>
            <person name="Watkins K.L."/>
            <person name="Yang Q."/>
            <person name="Yu C."/>
            <person name="Zafar N."/>
            <person name="Zhou L."/>
            <person name="Kuske C.R."/>
        </authorList>
    </citation>
    <scope>NUCLEOTIDE SEQUENCE [LARGE SCALE GENOMIC DNA]</scope>
    <source>
        <strain evidence="4 5">Ellin345</strain>
    </source>
</reference>
<dbReference type="KEGG" id="aba:Acid345_4065"/>
<evidence type="ECO:0000313" key="5">
    <source>
        <dbReference type="Proteomes" id="UP000002432"/>
    </source>
</evidence>
<dbReference type="EMBL" id="CP000360">
    <property type="protein sequence ID" value="ABF43065.1"/>
    <property type="molecule type" value="Genomic_DNA"/>
</dbReference>
<sequence>MRKRFMLHFVLIMMITFWLSCTKKPDDNLIKSDIQNKVNADADLADLKDNGLEVDSAEGKVTIHGTVETEAERIKAKTLAKAEPGVVSVEDEIIVDPSAETLAASQPLAAAGTAPAGTAPAAGGSSAAAPEPAPEPAKSEPEPPPPPKPVVLPAGTIFNVRLGEPLSSKNAQPGQTFAASMANPITVGGRTVIPSGSSAQGVVRDAKKAGKFKGGAVLTLDLTALTIKGHTYNINTVDLSRATKGKGKRTAGVVAGGAGAGAAIGGLAGGGKGAGIGALVGVTAGTIGAATTGNDRDIQLASEAVVSFELEEPLTLKPE</sequence>
<dbReference type="InterPro" id="IPR007055">
    <property type="entry name" value="BON_dom"/>
</dbReference>
<dbReference type="Proteomes" id="UP000002432">
    <property type="component" value="Chromosome"/>
</dbReference>
<evidence type="ECO:0000256" key="2">
    <source>
        <dbReference type="SAM" id="SignalP"/>
    </source>
</evidence>
<protein>
    <submittedName>
        <fullName evidence="4">Phosphoslipid binding protein</fullName>
    </submittedName>
</protein>
<dbReference type="HOGENOM" id="CLU_870921_0_0_0"/>
<dbReference type="AlphaFoldDB" id="Q1IJ85"/>
<keyword evidence="5" id="KW-1185">Reference proteome</keyword>